<dbReference type="AlphaFoldDB" id="A0A6P8AZB2"/>
<reference evidence="3" key="3">
    <citation type="submission" date="2025-08" db="UniProtKB">
        <authorList>
            <consortium name="RefSeq"/>
        </authorList>
    </citation>
    <scope>IDENTIFICATION</scope>
    <source>
        <strain evidence="3">NI907</strain>
    </source>
</reference>
<evidence type="ECO:0000256" key="1">
    <source>
        <dbReference type="SAM" id="SignalP"/>
    </source>
</evidence>
<dbReference type="GeneID" id="41965094"/>
<feature type="chain" id="PRO_5027604807" description="Hydrophobin" evidence="1">
    <location>
        <begin position="19"/>
        <end position="109"/>
    </location>
</feature>
<protein>
    <recommendedName>
        <fullName evidence="4">Hydrophobin</fullName>
    </recommendedName>
</protein>
<keyword evidence="2" id="KW-1185">Reference proteome</keyword>
<organism evidence="2 3">
    <name type="scientific">Pyricularia grisea</name>
    <name type="common">Crabgrass-specific blast fungus</name>
    <name type="synonym">Magnaporthe grisea</name>
    <dbReference type="NCBI Taxonomy" id="148305"/>
    <lineage>
        <taxon>Eukaryota</taxon>
        <taxon>Fungi</taxon>
        <taxon>Dikarya</taxon>
        <taxon>Ascomycota</taxon>
        <taxon>Pezizomycotina</taxon>
        <taxon>Sordariomycetes</taxon>
        <taxon>Sordariomycetidae</taxon>
        <taxon>Magnaporthales</taxon>
        <taxon>Pyriculariaceae</taxon>
        <taxon>Pyricularia</taxon>
    </lineage>
</organism>
<feature type="signal peptide" evidence="1">
    <location>
        <begin position="1"/>
        <end position="18"/>
    </location>
</feature>
<dbReference type="Pfam" id="PF19951">
    <property type="entry name" value="DUF6413"/>
    <property type="match status" value="1"/>
</dbReference>
<evidence type="ECO:0000313" key="3">
    <source>
        <dbReference type="RefSeq" id="XP_030980164.1"/>
    </source>
</evidence>
<sequence>MRMHLIFSCLAGLVAVRAAKISPRDDSNFVATTGGICCSQGTTDPNNLCKNFNLDAFCCSSYPNNVDSGCDNLNDFNIGREVLLTLSETIYKCFSGDSTGFVGCANSTA</sequence>
<gene>
    <name evidence="3" type="ORF">PgNI_10212</name>
</gene>
<evidence type="ECO:0000313" key="2">
    <source>
        <dbReference type="Proteomes" id="UP000515153"/>
    </source>
</evidence>
<dbReference type="KEGG" id="pgri:PgNI_10212"/>
<proteinExistence type="predicted"/>
<dbReference type="InterPro" id="IPR045634">
    <property type="entry name" value="DUF6413"/>
</dbReference>
<dbReference type="RefSeq" id="XP_030980164.1">
    <property type="nucleotide sequence ID" value="XM_031130186.1"/>
</dbReference>
<accession>A0A6P8AZB2</accession>
<reference evidence="2 3" key="1">
    <citation type="journal article" date="2019" name="Mol. Biol. Evol.">
        <title>Blast fungal genomes show frequent chromosomal changes, gene gains and losses, and effector gene turnover.</title>
        <authorList>
            <person name="Gomez Luciano L.B."/>
            <person name="Jason Tsai I."/>
            <person name="Chuma I."/>
            <person name="Tosa Y."/>
            <person name="Chen Y.H."/>
            <person name="Li J.Y."/>
            <person name="Li M.Y."/>
            <person name="Jade Lu M.Y."/>
            <person name="Nakayashiki H."/>
            <person name="Li W.H."/>
        </authorList>
    </citation>
    <scope>NUCLEOTIDE SEQUENCE [LARGE SCALE GENOMIC DNA]</scope>
    <source>
        <strain evidence="2 3">NI907</strain>
    </source>
</reference>
<evidence type="ECO:0008006" key="4">
    <source>
        <dbReference type="Google" id="ProtNLM"/>
    </source>
</evidence>
<dbReference type="Proteomes" id="UP000515153">
    <property type="component" value="Chromosome VII"/>
</dbReference>
<keyword evidence="1" id="KW-0732">Signal</keyword>
<name>A0A6P8AZB2_PYRGI</name>
<reference evidence="3" key="2">
    <citation type="submission" date="2019-10" db="EMBL/GenBank/DDBJ databases">
        <authorList>
            <consortium name="NCBI Genome Project"/>
        </authorList>
    </citation>
    <scope>NUCLEOTIDE SEQUENCE</scope>
    <source>
        <strain evidence="3">NI907</strain>
    </source>
</reference>